<proteinExistence type="predicted"/>
<name>A0A8R7NXT3_TRIUA</name>
<keyword evidence="2" id="KW-1185">Reference proteome</keyword>
<sequence>KGCKSTCQPPIIRRKSKKALSKVEGYLFRKASDNARHMVTVHPQFLTS</sequence>
<dbReference type="Gramene" id="TuG1812G0100000106.01.T01">
    <property type="protein sequence ID" value="TuG1812G0100000106.01.T01.cds249729"/>
    <property type="gene ID" value="TuG1812G0100000106.01"/>
</dbReference>
<evidence type="ECO:0000313" key="2">
    <source>
        <dbReference type="Proteomes" id="UP000015106"/>
    </source>
</evidence>
<reference evidence="2" key="1">
    <citation type="journal article" date="2013" name="Nature">
        <title>Draft genome of the wheat A-genome progenitor Triticum urartu.</title>
        <authorList>
            <person name="Ling H.Q."/>
            <person name="Zhao S."/>
            <person name="Liu D."/>
            <person name="Wang J."/>
            <person name="Sun H."/>
            <person name="Zhang C."/>
            <person name="Fan H."/>
            <person name="Li D."/>
            <person name="Dong L."/>
            <person name="Tao Y."/>
            <person name="Gao C."/>
            <person name="Wu H."/>
            <person name="Li Y."/>
            <person name="Cui Y."/>
            <person name="Guo X."/>
            <person name="Zheng S."/>
            <person name="Wang B."/>
            <person name="Yu K."/>
            <person name="Liang Q."/>
            <person name="Yang W."/>
            <person name="Lou X."/>
            <person name="Chen J."/>
            <person name="Feng M."/>
            <person name="Jian J."/>
            <person name="Zhang X."/>
            <person name="Luo G."/>
            <person name="Jiang Y."/>
            <person name="Liu J."/>
            <person name="Wang Z."/>
            <person name="Sha Y."/>
            <person name="Zhang B."/>
            <person name="Wu H."/>
            <person name="Tang D."/>
            <person name="Shen Q."/>
            <person name="Xue P."/>
            <person name="Zou S."/>
            <person name="Wang X."/>
            <person name="Liu X."/>
            <person name="Wang F."/>
            <person name="Yang Y."/>
            <person name="An X."/>
            <person name="Dong Z."/>
            <person name="Zhang K."/>
            <person name="Zhang X."/>
            <person name="Luo M.C."/>
            <person name="Dvorak J."/>
            <person name="Tong Y."/>
            <person name="Wang J."/>
            <person name="Yang H."/>
            <person name="Li Z."/>
            <person name="Wang D."/>
            <person name="Zhang A."/>
            <person name="Wang J."/>
        </authorList>
    </citation>
    <scope>NUCLEOTIDE SEQUENCE</scope>
    <source>
        <strain evidence="2">cv. G1812</strain>
    </source>
</reference>
<dbReference type="AlphaFoldDB" id="A0A8R7NXT3"/>
<protein>
    <submittedName>
        <fullName evidence="1">Uncharacterized protein</fullName>
    </submittedName>
</protein>
<evidence type="ECO:0000313" key="1">
    <source>
        <dbReference type="EnsemblPlants" id="TuG1812G0100000106.01.T01.cds249729"/>
    </source>
</evidence>
<reference evidence="1" key="2">
    <citation type="submission" date="2018-03" db="EMBL/GenBank/DDBJ databases">
        <title>The Triticum urartu genome reveals the dynamic nature of wheat genome evolution.</title>
        <authorList>
            <person name="Ling H."/>
            <person name="Ma B."/>
            <person name="Shi X."/>
            <person name="Liu H."/>
            <person name="Dong L."/>
            <person name="Sun H."/>
            <person name="Cao Y."/>
            <person name="Gao Q."/>
            <person name="Zheng S."/>
            <person name="Li Y."/>
            <person name="Yu Y."/>
            <person name="Du H."/>
            <person name="Qi M."/>
            <person name="Li Y."/>
            <person name="Yu H."/>
            <person name="Cui Y."/>
            <person name="Wang N."/>
            <person name="Chen C."/>
            <person name="Wu H."/>
            <person name="Zhao Y."/>
            <person name="Zhang J."/>
            <person name="Li Y."/>
            <person name="Zhou W."/>
            <person name="Zhang B."/>
            <person name="Hu W."/>
            <person name="Eijk M."/>
            <person name="Tang J."/>
            <person name="Witsenboer H."/>
            <person name="Zhao S."/>
            <person name="Li Z."/>
            <person name="Zhang A."/>
            <person name="Wang D."/>
            <person name="Liang C."/>
        </authorList>
    </citation>
    <scope>NUCLEOTIDE SEQUENCE [LARGE SCALE GENOMIC DNA]</scope>
    <source>
        <strain evidence="1">cv. G1812</strain>
    </source>
</reference>
<dbReference type="Proteomes" id="UP000015106">
    <property type="component" value="Chromosome 1"/>
</dbReference>
<organism evidence="1 2">
    <name type="scientific">Triticum urartu</name>
    <name type="common">Red wild einkorn</name>
    <name type="synonym">Crithodium urartu</name>
    <dbReference type="NCBI Taxonomy" id="4572"/>
    <lineage>
        <taxon>Eukaryota</taxon>
        <taxon>Viridiplantae</taxon>
        <taxon>Streptophyta</taxon>
        <taxon>Embryophyta</taxon>
        <taxon>Tracheophyta</taxon>
        <taxon>Spermatophyta</taxon>
        <taxon>Magnoliopsida</taxon>
        <taxon>Liliopsida</taxon>
        <taxon>Poales</taxon>
        <taxon>Poaceae</taxon>
        <taxon>BOP clade</taxon>
        <taxon>Pooideae</taxon>
        <taxon>Triticodae</taxon>
        <taxon>Triticeae</taxon>
        <taxon>Triticinae</taxon>
        <taxon>Triticum</taxon>
    </lineage>
</organism>
<reference evidence="1" key="3">
    <citation type="submission" date="2022-06" db="UniProtKB">
        <authorList>
            <consortium name="EnsemblPlants"/>
        </authorList>
    </citation>
    <scope>IDENTIFICATION</scope>
</reference>
<accession>A0A8R7NXT3</accession>
<dbReference type="EnsemblPlants" id="TuG1812G0100000106.01.T01">
    <property type="protein sequence ID" value="TuG1812G0100000106.01.T01.cds249729"/>
    <property type="gene ID" value="TuG1812G0100000106.01"/>
</dbReference>